<keyword evidence="8 19" id="KW-0418">Kinase</keyword>
<evidence type="ECO:0000256" key="10">
    <source>
        <dbReference type="ARBA" id="ARBA00022889"/>
    </source>
</evidence>
<dbReference type="PANTHER" id="PTHR24416">
    <property type="entry name" value="TYROSINE-PROTEIN KINASE RECEPTOR"/>
    <property type="match status" value="1"/>
</dbReference>
<dbReference type="InterPro" id="IPR011009">
    <property type="entry name" value="Kinase-like_dom_sf"/>
</dbReference>
<keyword evidence="4" id="KW-0808">Transferase</keyword>
<evidence type="ECO:0000256" key="8">
    <source>
        <dbReference type="ARBA" id="ARBA00022777"/>
    </source>
</evidence>
<evidence type="ECO:0000259" key="17">
    <source>
        <dbReference type="PROSITE" id="PS50011"/>
    </source>
</evidence>
<dbReference type="GO" id="GO:0007155">
    <property type="term" value="P:cell adhesion"/>
    <property type="evidence" value="ECO:0007669"/>
    <property type="project" value="UniProtKB-KW"/>
</dbReference>
<organism evidence="19 20">
    <name type="scientific">Caerostris extrusa</name>
    <name type="common">Bark spider</name>
    <name type="synonym">Caerostris bankana</name>
    <dbReference type="NCBI Taxonomy" id="172846"/>
    <lineage>
        <taxon>Eukaryota</taxon>
        <taxon>Metazoa</taxon>
        <taxon>Ecdysozoa</taxon>
        <taxon>Arthropoda</taxon>
        <taxon>Chelicerata</taxon>
        <taxon>Arachnida</taxon>
        <taxon>Araneae</taxon>
        <taxon>Araneomorphae</taxon>
        <taxon>Entelegynae</taxon>
        <taxon>Araneoidea</taxon>
        <taxon>Araneidae</taxon>
        <taxon>Caerostris</taxon>
    </lineage>
</organism>
<evidence type="ECO:0000256" key="15">
    <source>
        <dbReference type="ARBA" id="ARBA00023180"/>
    </source>
</evidence>
<evidence type="ECO:0000256" key="14">
    <source>
        <dbReference type="ARBA" id="ARBA00023170"/>
    </source>
</evidence>
<evidence type="ECO:0000259" key="18">
    <source>
        <dbReference type="PROSITE" id="PS50814"/>
    </source>
</evidence>
<dbReference type="GO" id="GO:0005524">
    <property type="term" value="F:ATP binding"/>
    <property type="evidence" value="ECO:0007669"/>
    <property type="project" value="UniProtKB-KW"/>
</dbReference>
<dbReference type="InterPro" id="IPR008266">
    <property type="entry name" value="Tyr_kinase_AS"/>
</dbReference>
<evidence type="ECO:0000256" key="12">
    <source>
        <dbReference type="ARBA" id="ARBA00023136"/>
    </source>
</evidence>
<dbReference type="GO" id="GO:0043235">
    <property type="term" value="C:receptor complex"/>
    <property type="evidence" value="ECO:0007669"/>
    <property type="project" value="TreeGrafter"/>
</dbReference>
<evidence type="ECO:0000256" key="16">
    <source>
        <dbReference type="SAM" id="Phobius"/>
    </source>
</evidence>
<keyword evidence="9" id="KW-0067">ATP-binding</keyword>
<evidence type="ECO:0000256" key="1">
    <source>
        <dbReference type="ARBA" id="ARBA00004162"/>
    </source>
</evidence>
<dbReference type="InterPro" id="IPR003306">
    <property type="entry name" value="WIF"/>
</dbReference>
<keyword evidence="20" id="KW-1185">Reference proteome</keyword>
<dbReference type="GO" id="GO:0007409">
    <property type="term" value="P:axonogenesis"/>
    <property type="evidence" value="ECO:0007669"/>
    <property type="project" value="TreeGrafter"/>
</dbReference>
<evidence type="ECO:0000256" key="6">
    <source>
        <dbReference type="ARBA" id="ARBA00022729"/>
    </source>
</evidence>
<dbReference type="InterPro" id="IPR020635">
    <property type="entry name" value="Tyr_kinase_cat_dom"/>
</dbReference>
<sequence length="567" mass="64533">MVSTKFHFIAHLNLKLVVRNNHKPKKKRHFRRITAYLLNSLNAEVRYVNNGTVNDYALSFVVMIPDPIWDLYFTWQSLRPAPVPYSISFTLSNPEAMTVPQLNISRKGNIPTSEEVFRMVFQCTGKVSAEVEMCMNMNFTMPPPYPNSTHLVLKRKKICYKNNSTTSDTLMIADAMVATSNSFYIGVGCACAVVVIISIIAVVFYLKTMKARRTDVIHYGGSSPALSATTQGHTFLRPDTPNNNSSVNSYTSFKRLTPITTTTTSVQVNERKSMDISQQIAEIRIDRRNIILQEKLQEGTFGQIYHAIVRDDDMLTPHGFPAMVKTVTDQASTIQISLLTAEGMMMLGLNNKHILPLIGLCTDDPYHPMLVYPHLNQGNLKKFLHKCMLAEGHCHALMHRDLVAMALQIVQGVAFLHNRGIIHRDIATRNCVVDDWLQVRLTDNALARDFFPGDYHCLGDNENRPIKWLAIESLLRKEFSHASDVWAFGVTMWELITLGQQPYIEIDPFEMHLYLRDGYRLDQPKNCPDDLFEVMSCCWSTMPEDRPSVLYLMKCLQNFHKALGSFI</sequence>
<evidence type="ECO:0000256" key="5">
    <source>
        <dbReference type="ARBA" id="ARBA00022692"/>
    </source>
</evidence>
<dbReference type="InterPro" id="IPR001245">
    <property type="entry name" value="Ser-Thr/Tyr_kinase_cat_dom"/>
</dbReference>
<name>A0AAV4N1M7_CAEEX</name>
<dbReference type="PRINTS" id="PR00109">
    <property type="entry name" value="TYRKINASE"/>
</dbReference>
<evidence type="ECO:0000313" key="19">
    <source>
        <dbReference type="EMBL" id="GIX78421.1"/>
    </source>
</evidence>
<dbReference type="GO" id="GO:0010976">
    <property type="term" value="P:positive regulation of neuron projection development"/>
    <property type="evidence" value="ECO:0007669"/>
    <property type="project" value="TreeGrafter"/>
</dbReference>
<dbReference type="GO" id="GO:0051897">
    <property type="term" value="P:positive regulation of phosphatidylinositol 3-kinase/protein kinase B signal transduction"/>
    <property type="evidence" value="ECO:0007669"/>
    <property type="project" value="TreeGrafter"/>
</dbReference>
<dbReference type="SMART" id="SM00219">
    <property type="entry name" value="TyrKc"/>
    <property type="match status" value="1"/>
</dbReference>
<dbReference type="PANTHER" id="PTHR24416:SF349">
    <property type="entry name" value="TYROSINE-PROTEIN KINASE RYK"/>
    <property type="match status" value="1"/>
</dbReference>
<keyword evidence="5 16" id="KW-0812">Transmembrane</keyword>
<dbReference type="PROSITE" id="PS50814">
    <property type="entry name" value="WIF"/>
    <property type="match status" value="1"/>
</dbReference>
<accession>A0AAV4N1M7</accession>
<protein>
    <recommendedName>
        <fullName evidence="2">receptor protein-tyrosine kinase</fullName>
        <ecNumber evidence="2">2.7.10.1</ecNumber>
    </recommendedName>
</protein>
<evidence type="ECO:0000256" key="3">
    <source>
        <dbReference type="ARBA" id="ARBA00022553"/>
    </source>
</evidence>
<evidence type="ECO:0000256" key="9">
    <source>
        <dbReference type="ARBA" id="ARBA00022840"/>
    </source>
</evidence>
<keyword evidence="11 16" id="KW-1133">Transmembrane helix</keyword>
<evidence type="ECO:0000256" key="4">
    <source>
        <dbReference type="ARBA" id="ARBA00022679"/>
    </source>
</evidence>
<dbReference type="Pfam" id="PF07714">
    <property type="entry name" value="PK_Tyr_Ser-Thr"/>
    <property type="match status" value="1"/>
</dbReference>
<reference evidence="19 20" key="1">
    <citation type="submission" date="2021-06" db="EMBL/GenBank/DDBJ databases">
        <title>Caerostris extrusa draft genome.</title>
        <authorList>
            <person name="Kono N."/>
            <person name="Arakawa K."/>
        </authorList>
    </citation>
    <scope>NUCLEOTIDE SEQUENCE [LARGE SCALE GENOMIC DNA]</scope>
</reference>
<dbReference type="InterPro" id="IPR050122">
    <property type="entry name" value="RTK"/>
</dbReference>
<dbReference type="GO" id="GO:0005886">
    <property type="term" value="C:plasma membrane"/>
    <property type="evidence" value="ECO:0007669"/>
    <property type="project" value="UniProtKB-SubCell"/>
</dbReference>
<keyword evidence="13" id="KW-0829">Tyrosine-protein kinase</keyword>
<dbReference type="GO" id="GO:0004714">
    <property type="term" value="F:transmembrane receptor protein tyrosine kinase activity"/>
    <property type="evidence" value="ECO:0007669"/>
    <property type="project" value="UniProtKB-EC"/>
</dbReference>
<dbReference type="AlphaFoldDB" id="A0AAV4N1M7"/>
<dbReference type="SUPFAM" id="SSF56112">
    <property type="entry name" value="Protein kinase-like (PK-like)"/>
    <property type="match status" value="1"/>
</dbReference>
<dbReference type="InterPro" id="IPR000719">
    <property type="entry name" value="Prot_kinase_dom"/>
</dbReference>
<dbReference type="InterPro" id="IPR038677">
    <property type="entry name" value="WIF_sf"/>
</dbReference>
<dbReference type="EMBL" id="BPLR01002835">
    <property type="protein sequence ID" value="GIX78421.1"/>
    <property type="molecule type" value="Genomic_DNA"/>
</dbReference>
<dbReference type="EC" id="2.7.10.1" evidence="2"/>
<keyword evidence="3" id="KW-0597">Phosphoprotein</keyword>
<dbReference type="FunFam" id="1.10.510.10:FF:000165">
    <property type="entry name" value="Tyrosine-protein kinase RYK"/>
    <property type="match status" value="1"/>
</dbReference>
<keyword evidence="15" id="KW-0325">Glycoprotein</keyword>
<keyword evidence="10" id="KW-0130">Cell adhesion</keyword>
<comment type="subcellular location">
    <subcellularLocation>
        <location evidence="1">Cell membrane</location>
        <topology evidence="1">Single-pass membrane protein</topology>
    </subcellularLocation>
</comment>
<evidence type="ECO:0000313" key="20">
    <source>
        <dbReference type="Proteomes" id="UP001054945"/>
    </source>
</evidence>
<keyword evidence="7" id="KW-0547">Nucleotide-binding</keyword>
<feature type="domain" description="WIF" evidence="18">
    <location>
        <begin position="28"/>
        <end position="159"/>
    </location>
</feature>
<comment type="caution">
    <text evidence="19">The sequence shown here is derived from an EMBL/GenBank/DDBJ whole genome shotgun (WGS) entry which is preliminary data.</text>
</comment>
<feature type="transmembrane region" description="Helical" evidence="16">
    <location>
        <begin position="183"/>
        <end position="206"/>
    </location>
</feature>
<evidence type="ECO:0000256" key="7">
    <source>
        <dbReference type="ARBA" id="ARBA00022741"/>
    </source>
</evidence>
<feature type="domain" description="Protein kinase" evidence="17">
    <location>
        <begin position="290"/>
        <end position="563"/>
    </location>
</feature>
<evidence type="ECO:0000256" key="13">
    <source>
        <dbReference type="ARBA" id="ARBA00023137"/>
    </source>
</evidence>
<evidence type="ECO:0000256" key="11">
    <source>
        <dbReference type="ARBA" id="ARBA00022989"/>
    </source>
</evidence>
<dbReference type="Gene3D" id="1.10.510.10">
    <property type="entry name" value="Transferase(Phosphotransferase) domain 1"/>
    <property type="match status" value="1"/>
</dbReference>
<proteinExistence type="predicted"/>
<keyword evidence="14" id="KW-0675">Receptor</keyword>
<dbReference type="PROSITE" id="PS50011">
    <property type="entry name" value="PROTEIN_KINASE_DOM"/>
    <property type="match status" value="1"/>
</dbReference>
<dbReference type="SMART" id="SM00469">
    <property type="entry name" value="WIF"/>
    <property type="match status" value="1"/>
</dbReference>
<evidence type="ECO:0000256" key="2">
    <source>
        <dbReference type="ARBA" id="ARBA00011902"/>
    </source>
</evidence>
<dbReference type="PROSITE" id="PS00109">
    <property type="entry name" value="PROTEIN_KINASE_TYR"/>
    <property type="match status" value="1"/>
</dbReference>
<dbReference type="Gene3D" id="2.60.40.2170">
    <property type="entry name" value="Wnt, WIF domain"/>
    <property type="match status" value="1"/>
</dbReference>
<dbReference type="GO" id="GO:0007169">
    <property type="term" value="P:cell surface receptor protein tyrosine kinase signaling pathway"/>
    <property type="evidence" value="ECO:0007669"/>
    <property type="project" value="TreeGrafter"/>
</dbReference>
<keyword evidence="6" id="KW-0732">Signal</keyword>
<keyword evidence="12 16" id="KW-0472">Membrane</keyword>
<dbReference type="Proteomes" id="UP001054945">
    <property type="component" value="Unassembled WGS sequence"/>
</dbReference>
<dbReference type="Pfam" id="PF02019">
    <property type="entry name" value="WIF"/>
    <property type="match status" value="1"/>
</dbReference>
<gene>
    <name evidence="19" type="primary">RYK</name>
    <name evidence="19" type="ORF">CEXT_439141</name>
</gene>
<dbReference type="Gene3D" id="3.30.200.20">
    <property type="entry name" value="Phosphorylase Kinase, domain 1"/>
    <property type="match status" value="1"/>
</dbReference>